<protein>
    <submittedName>
        <fullName evidence="2">Uncharacterized protein</fullName>
    </submittedName>
</protein>
<name>A0A0I9S4Z9_BACFG</name>
<dbReference type="Pfam" id="PF13149">
    <property type="entry name" value="Mfa_like_1"/>
    <property type="match status" value="1"/>
</dbReference>
<dbReference type="InterPro" id="IPR025049">
    <property type="entry name" value="Mfa-like_1"/>
</dbReference>
<dbReference type="EMBL" id="JMZZ02000225">
    <property type="protein sequence ID" value="KFX72713.1"/>
    <property type="molecule type" value="Genomic_DNA"/>
</dbReference>
<dbReference type="RefSeq" id="WP_044301833.1">
    <property type="nucleotide sequence ID" value="NZ_CABJEQ010000011.1"/>
</dbReference>
<evidence type="ECO:0000313" key="2">
    <source>
        <dbReference type="EMBL" id="KFX72713.1"/>
    </source>
</evidence>
<feature type="chain" id="PRO_5044366344" evidence="1">
    <location>
        <begin position="23"/>
        <end position="271"/>
    </location>
</feature>
<dbReference type="CDD" id="cd13121">
    <property type="entry name" value="BF2867_like_C"/>
    <property type="match status" value="1"/>
</dbReference>
<dbReference type="AlphaFoldDB" id="A0A0I9S4Z9"/>
<comment type="caution">
    <text evidence="2">The sequence shown here is derived from an EMBL/GenBank/DDBJ whole genome shotgun (WGS) entry which is preliminary data.</text>
</comment>
<reference evidence="2" key="1">
    <citation type="book" date="2014" name="THE 24TH EUROPEAN CONGRESS OF CLINICAL MICROBIOLOGY AND INFECTIOUS DISEASES" publisher="ECCMID 2014" city="Barcelona, Spain">
        <title>Identification of resistance genes in three multidrug-resistant Bacteroides fragilis isolates by whole genome sequencing.</title>
        <editorList>
            <person name="Unknown"/>
            <person name="A."/>
        </editorList>
        <authorList>
            <person name="Sydenham T.V."/>
            <person name="Hasman H."/>
            <person name="Wang M."/>
            <person name="Soki J."/>
            <person name="Nagy E."/>
            <person name="Justesen U.S."/>
        </authorList>
    </citation>
    <scope>NUCLEOTIDE SEQUENCE</scope>
    <source>
        <strain evidence="2">DCMOUH0018B</strain>
    </source>
</reference>
<accession>A0A0I9S4Z9</accession>
<dbReference type="PROSITE" id="PS51257">
    <property type="entry name" value="PROKAR_LIPOPROTEIN"/>
    <property type="match status" value="1"/>
</dbReference>
<reference evidence="2" key="2">
    <citation type="submission" date="2014-07" db="EMBL/GenBank/DDBJ databases">
        <title>Genetics and epidemiology of antimicrobial resistance in B. fragilis group.</title>
        <authorList>
            <person name="Sydenham T.V."/>
            <person name="Hasman H."/>
            <person name="Kemp M."/>
            <person name="Justesen U.S."/>
        </authorList>
    </citation>
    <scope>NUCLEOTIDE SEQUENCE [LARGE SCALE GENOMIC DNA]</scope>
    <source>
        <strain evidence="2">DCMOUH0018B</strain>
    </source>
</reference>
<proteinExistence type="predicted"/>
<sequence length="271" mass="28524">MNGKRTNWIGGVWIALALAACAQGDPLPVPLEVSAEIGQGETRAGDTHATDYDKRTFVTGDRIKISKSGGAAESALYQRKAESSWGLAEGQTALTTTGSESFAASFPEEFSGILADQSTPTNFWKSNRLTAAGVLNGNKCSFTFAPAAAKVTVVVTYQSSQTPESASLSGTGIRTDTGASETITPYCASGSTTASVRHTYVAIVCPGSRQFTIRLKTTTEAQKTYTDTSPFTLQAGYNYQYNFTATNELILTGVTVAPFSDVAEENVGSAT</sequence>
<dbReference type="Gene3D" id="2.60.40.2630">
    <property type="match status" value="1"/>
</dbReference>
<feature type="signal peptide" evidence="1">
    <location>
        <begin position="1"/>
        <end position="22"/>
    </location>
</feature>
<gene>
    <name evidence="2" type="ORF">EE52_0220380</name>
</gene>
<evidence type="ECO:0000256" key="1">
    <source>
        <dbReference type="SAM" id="SignalP"/>
    </source>
</evidence>
<keyword evidence="1" id="KW-0732">Signal</keyword>
<organism evidence="2">
    <name type="scientific">Bacteroides fragilis</name>
    <dbReference type="NCBI Taxonomy" id="817"/>
    <lineage>
        <taxon>Bacteria</taxon>
        <taxon>Pseudomonadati</taxon>
        <taxon>Bacteroidota</taxon>
        <taxon>Bacteroidia</taxon>
        <taxon>Bacteroidales</taxon>
        <taxon>Bacteroidaceae</taxon>
        <taxon>Bacteroides</taxon>
    </lineage>
</organism>
<dbReference type="PATRIC" id="fig|817.53.peg.4209"/>